<keyword evidence="3" id="KW-1185">Reference proteome</keyword>
<dbReference type="PANTHER" id="PTHR46599">
    <property type="entry name" value="PIGGYBAC TRANSPOSABLE ELEMENT-DERIVED PROTEIN 4"/>
    <property type="match status" value="1"/>
</dbReference>
<evidence type="ECO:0000259" key="1">
    <source>
        <dbReference type="Pfam" id="PF13843"/>
    </source>
</evidence>
<protein>
    <recommendedName>
        <fullName evidence="1">PiggyBac transposable element-derived protein domain-containing protein</fullName>
    </recommendedName>
</protein>
<dbReference type="EMBL" id="CAKOGL010000031">
    <property type="protein sequence ID" value="CAH2107935.1"/>
    <property type="molecule type" value="Genomic_DNA"/>
</dbReference>
<gene>
    <name evidence="2" type="ORF">EEDITHA_LOCUS21918</name>
</gene>
<dbReference type="Proteomes" id="UP001153954">
    <property type="component" value="Unassembled WGS sequence"/>
</dbReference>
<comment type="caution">
    <text evidence="2">The sequence shown here is derived from an EMBL/GenBank/DDBJ whole genome shotgun (WGS) entry which is preliminary data.</text>
</comment>
<evidence type="ECO:0000313" key="2">
    <source>
        <dbReference type="EMBL" id="CAH2107935.1"/>
    </source>
</evidence>
<dbReference type="AlphaFoldDB" id="A0AAU9VDJ3"/>
<reference evidence="2" key="1">
    <citation type="submission" date="2022-03" db="EMBL/GenBank/DDBJ databases">
        <authorList>
            <person name="Tunstrom K."/>
        </authorList>
    </citation>
    <scope>NUCLEOTIDE SEQUENCE</scope>
</reference>
<dbReference type="PANTHER" id="PTHR46599:SF6">
    <property type="entry name" value="DUAL SPECIFICITY PHOSPHATASE 26"/>
    <property type="match status" value="1"/>
</dbReference>
<dbReference type="Pfam" id="PF13843">
    <property type="entry name" value="DDE_Tnp_1_7"/>
    <property type="match status" value="1"/>
</dbReference>
<accession>A0AAU9VDJ3</accession>
<sequence>MLKIRIHLLDSFTLGNRVRVVKKNVGERVVKDLVAPYKGSGRNITMDNYFTSLPLAKFLLSWNLIIVGTLKNNKAYIPPAMAASKTREQLSTVFGFHEKVTMCSYVPKKRKVVIMLSSMHHEAKISDSAKKKPEIIEFYNWSKAEVDTMDKMLGRYTYYKKIYSKMATSIFV</sequence>
<organism evidence="2 3">
    <name type="scientific">Euphydryas editha</name>
    <name type="common">Edith's checkerspot</name>
    <dbReference type="NCBI Taxonomy" id="104508"/>
    <lineage>
        <taxon>Eukaryota</taxon>
        <taxon>Metazoa</taxon>
        <taxon>Ecdysozoa</taxon>
        <taxon>Arthropoda</taxon>
        <taxon>Hexapoda</taxon>
        <taxon>Insecta</taxon>
        <taxon>Pterygota</taxon>
        <taxon>Neoptera</taxon>
        <taxon>Endopterygota</taxon>
        <taxon>Lepidoptera</taxon>
        <taxon>Glossata</taxon>
        <taxon>Ditrysia</taxon>
        <taxon>Papilionoidea</taxon>
        <taxon>Nymphalidae</taxon>
        <taxon>Nymphalinae</taxon>
        <taxon>Euphydryas</taxon>
    </lineage>
</organism>
<evidence type="ECO:0000313" key="3">
    <source>
        <dbReference type="Proteomes" id="UP001153954"/>
    </source>
</evidence>
<dbReference type="InterPro" id="IPR029526">
    <property type="entry name" value="PGBD"/>
</dbReference>
<proteinExistence type="predicted"/>
<feature type="domain" description="PiggyBac transposable element-derived protein" evidence="1">
    <location>
        <begin position="25"/>
        <end position="161"/>
    </location>
</feature>
<name>A0AAU9VDJ3_EUPED</name>